<feature type="active site" description="Charge relay system; for autoendoproteolytic cleavage activity" evidence="12">
    <location>
        <position position="446"/>
    </location>
</feature>
<dbReference type="Proteomes" id="UP000247702">
    <property type="component" value="Unassembled WGS sequence"/>
</dbReference>
<keyword evidence="9 12" id="KW-0456">Lyase</keyword>
<feature type="modified residue" description="Pyruvic acid (Ser); by autocatalysis" evidence="12">
    <location>
        <position position="446"/>
    </location>
</feature>
<evidence type="ECO:0000256" key="9">
    <source>
        <dbReference type="ARBA" id="ARBA00023239"/>
    </source>
</evidence>
<evidence type="ECO:0000256" key="3">
    <source>
        <dbReference type="ARBA" id="ARBA00022692"/>
    </source>
</evidence>
<comment type="subunit">
    <text evidence="12">Heterodimer of a large membrane-associated beta subunit and a small pyruvoyl-containing alpha subunit.</text>
</comment>
<evidence type="ECO:0000256" key="13">
    <source>
        <dbReference type="SAM" id="Phobius"/>
    </source>
</evidence>
<evidence type="ECO:0000256" key="1">
    <source>
        <dbReference type="ARBA" id="ARBA00005189"/>
    </source>
</evidence>
<reference evidence="14 16" key="1">
    <citation type="submission" date="2017-11" db="EMBL/GenBank/DDBJ databases">
        <title>The genome of Rhizophagus clarus HR1 reveals common genetic basis of auxotrophy among arbuscular mycorrhizal fungi.</title>
        <authorList>
            <person name="Kobayashi Y."/>
        </authorList>
    </citation>
    <scope>NUCLEOTIDE SEQUENCE [LARGE SCALE GENOMIC DNA]</scope>
    <source>
        <strain evidence="14 16">HR1</strain>
    </source>
</reference>
<keyword evidence="4 12" id="KW-0210">Decarboxylase</keyword>
<keyword evidence="2 12" id="KW-0444">Lipid biosynthesis</keyword>
<keyword evidence="8 12" id="KW-0594">Phospholipid biosynthesis</keyword>
<dbReference type="GO" id="GO:0005743">
    <property type="term" value="C:mitochondrial inner membrane"/>
    <property type="evidence" value="ECO:0007669"/>
    <property type="project" value="UniProtKB-SubCell"/>
</dbReference>
<comment type="cofactor">
    <cofactor evidence="12">
        <name>pyruvate</name>
        <dbReference type="ChEBI" id="CHEBI:15361"/>
    </cofactor>
    <text evidence="12">Binds 1 pyruvoyl group covalently per subunit.</text>
</comment>
<dbReference type="InterPro" id="IPR033661">
    <property type="entry name" value="PSD_type1_euk"/>
</dbReference>
<reference evidence="15" key="2">
    <citation type="submission" date="2019-10" db="EMBL/GenBank/DDBJ databases">
        <title>Conservation and host-specific expression of non-tandemly repeated heterogenous ribosome RNA gene in arbuscular mycorrhizal fungi.</title>
        <authorList>
            <person name="Maeda T."/>
            <person name="Kobayashi Y."/>
            <person name="Nakagawa T."/>
            <person name="Ezawa T."/>
            <person name="Yamaguchi K."/>
            <person name="Bino T."/>
            <person name="Nishimoto Y."/>
            <person name="Shigenobu S."/>
            <person name="Kawaguchi M."/>
        </authorList>
    </citation>
    <scope>NUCLEOTIDE SEQUENCE</scope>
    <source>
        <strain evidence="15">HR1</strain>
    </source>
</reference>
<keyword evidence="7 12" id="KW-0472">Membrane</keyword>
<feature type="chain" id="PRO_5034614302" description="Phosphatidylserine decarboxylase 1 alpha chain" evidence="12">
    <location>
        <begin position="446"/>
        <end position="477"/>
    </location>
</feature>
<dbReference type="OrthoDB" id="4330at2759"/>
<dbReference type="UniPathway" id="UPA00558">
    <property type="reaction ID" value="UER00616"/>
</dbReference>
<keyword evidence="12" id="KW-0496">Mitochondrion</keyword>
<dbReference type="PANTHER" id="PTHR10067:SF6">
    <property type="entry name" value="PHOSPHATIDYLSERINE DECARBOXYLASE PROENZYME, MITOCHONDRIAL"/>
    <property type="match status" value="1"/>
</dbReference>
<evidence type="ECO:0000256" key="8">
    <source>
        <dbReference type="ARBA" id="ARBA00023209"/>
    </source>
</evidence>
<proteinExistence type="inferred from homology"/>
<feature type="topological domain" description="Mitochondrial intermembrane" evidence="12">
    <location>
        <begin position="92"/>
        <end position="477"/>
    </location>
</feature>
<keyword evidence="12" id="KW-0999">Mitochondrion inner membrane</keyword>
<feature type="transmembrane region" description="Helical" evidence="13">
    <location>
        <begin position="67"/>
        <end position="87"/>
    </location>
</feature>
<comment type="similarity">
    <text evidence="12">Belongs to the phosphatidylserine decarboxylase family. PSD-B subfamily. Eukaryotic type I sub-subfamily.</text>
</comment>
<dbReference type="GO" id="GO:0016540">
    <property type="term" value="P:protein autoprocessing"/>
    <property type="evidence" value="ECO:0007669"/>
    <property type="project" value="UniProtKB-UniRule"/>
</dbReference>
<comment type="pathway">
    <text evidence="1">Lipid metabolism.</text>
</comment>
<evidence type="ECO:0000256" key="12">
    <source>
        <dbReference type="HAMAP-Rule" id="MF_03208"/>
    </source>
</evidence>
<comment type="function">
    <text evidence="12">Catalyzes the formation of phosphatidylethanolamine (PtdEtn) from phosphatidylserine (PtdSer). Plays a central role in phospholipid metabolism and in the interorganelle trafficking of phosphatidylserine.</text>
</comment>
<feature type="active site" description="Charge relay system; for autoendoproteolytic cleavage activity" evidence="12">
    <location>
        <position position="333"/>
    </location>
</feature>
<dbReference type="GO" id="GO:0004609">
    <property type="term" value="F:phosphatidylserine decarboxylase activity"/>
    <property type="evidence" value="ECO:0007669"/>
    <property type="project" value="UniProtKB-UniRule"/>
</dbReference>
<comment type="catalytic activity">
    <reaction evidence="12">
        <text>a 1,2-diacyl-sn-glycero-3-phospho-L-serine + H(+) = a 1,2-diacyl-sn-glycero-3-phosphoethanolamine + CO2</text>
        <dbReference type="Rhea" id="RHEA:20828"/>
        <dbReference type="ChEBI" id="CHEBI:15378"/>
        <dbReference type="ChEBI" id="CHEBI:16526"/>
        <dbReference type="ChEBI" id="CHEBI:57262"/>
        <dbReference type="ChEBI" id="CHEBI:64612"/>
        <dbReference type="EC" id="4.1.1.65"/>
    </reaction>
</comment>
<evidence type="ECO:0000313" key="15">
    <source>
        <dbReference type="EMBL" id="GES88987.1"/>
    </source>
</evidence>
<keyword evidence="5 12" id="KW-1133">Transmembrane helix</keyword>
<dbReference type="Pfam" id="PF02666">
    <property type="entry name" value="PS_Dcarbxylase"/>
    <property type="match status" value="2"/>
</dbReference>
<keyword evidence="11 12" id="KW-0670">Pyruvate</keyword>
<feature type="site" description="Cleavage (non-hydrolytic); by autocatalysis" evidence="12">
    <location>
        <begin position="445"/>
        <end position="446"/>
    </location>
</feature>
<evidence type="ECO:0000313" key="14">
    <source>
        <dbReference type="EMBL" id="GBB98621.1"/>
    </source>
</evidence>
<keyword evidence="3 12" id="KW-0812">Transmembrane</keyword>
<dbReference type="EMBL" id="BLAL01000182">
    <property type="protein sequence ID" value="GES88987.1"/>
    <property type="molecule type" value="Genomic_DNA"/>
</dbReference>
<dbReference type="InterPro" id="IPR003817">
    <property type="entry name" value="PS_Dcarbxylase"/>
</dbReference>
<comment type="PTM">
    <text evidence="12">Is synthesized initially as an inactive proenzyme. Formation of the active enzyme involves a self-maturation process in which the active site pyruvoyl group is generated from an internal serine residue via an autocatalytic post-translational modification. Two non-identical subunits are generated from the proenzyme in this reaction, and the pyruvate is formed at the N-terminus of the alpha chain, which is derived from the carboxyl end of the proenzyme. The autoendoproteolytic cleavage occurs by a canonical serine protease mechanism, in which the side chain hydroxyl group of the serine supplies its oxygen atom to form the C-terminus of the beta chain, while the remainder of the serine residue undergoes an oxidative deamination to produce ammonia and the pyruvoyl prosthetic group on the alpha chain. During this reaction, the Ser that is part of the protease active site of the proenzyme becomes the pyruvoyl prosthetic group, which constitutes an essential element of the active site of the mature decarboxylase.</text>
</comment>
<feature type="chain" id="PRO_5034614303" description="Phosphatidylserine decarboxylase 1 beta chain" evidence="12">
    <location>
        <begin position="1"/>
        <end position="445"/>
    </location>
</feature>
<dbReference type="GO" id="GO:0006646">
    <property type="term" value="P:phosphatidylethanolamine biosynthetic process"/>
    <property type="evidence" value="ECO:0007669"/>
    <property type="project" value="UniProtKB-UniRule"/>
</dbReference>
<evidence type="ECO:0000256" key="6">
    <source>
        <dbReference type="ARBA" id="ARBA00023098"/>
    </source>
</evidence>
<dbReference type="EC" id="4.1.1.65" evidence="12"/>
<dbReference type="InterPro" id="IPR033177">
    <property type="entry name" value="PSD-B"/>
</dbReference>
<gene>
    <name evidence="12" type="primary">PSD1</name>
    <name evidence="15" type="ORF">RCL2_001590900</name>
    <name evidence="14" type="ORF">RclHR1_03280017</name>
</gene>
<feature type="active site" description="Schiff-base intermediate with substrate; via pyruvic acid; for decarboxylase activity" evidence="12">
    <location>
        <position position="446"/>
    </location>
</feature>
<sequence length="477" mass="54495">MILSGTTRVSLATFHLQNRARANFQYNIFSLAFTKRTNVSSRFQRRAYTKERSFTERFNEAWKKTKVTWYPIPVGLGIAFIAFQHMLRVYVREKRKEQDTTEFRPIIVGPWQVHVIDALPLRALSRLWGRINNDYNLPVWLREPFYKSYSWLFDCNLEEIENTDLKSYPNLGSFFYRALKPDVRPIENATLVSPADGKVLSFGLVNNGKLEQVKGITYSLDAFLGRKEGKYVIEPGKQIVDVVTSTHIVDEKEFANVNGITYSLDALLGDDPVDATKQVSSVGEDASVQSEENNYKKELDVAKSVVNLHGVREGNTLYFCVIYLSPGDYHRFHSPTNWVVEMRRHFAGELFSVSPYMLKMLPDLLVLNERVALLGRWRYGFFSMIPVGATNVGSIRINFDKALRTNRREDLPVGTYTEVSYKKASKLFDGQPLRAGDEMGGFCLGSTVVLVFEAPIDFKFCMKPGQKIKYGQKIGEV</sequence>
<dbReference type="AlphaFoldDB" id="A0A2Z6RPX8"/>
<feature type="topological domain" description="Mitochondrial matrix" evidence="12">
    <location>
        <begin position="1"/>
        <end position="72"/>
    </location>
</feature>
<keyword evidence="16" id="KW-1185">Reference proteome</keyword>
<feature type="active site" description="Charge relay system; for autoendoproteolytic cleavage activity" evidence="12">
    <location>
        <position position="196"/>
    </location>
</feature>
<dbReference type="EMBL" id="BEXD01002535">
    <property type="protein sequence ID" value="GBB98621.1"/>
    <property type="molecule type" value="Genomic_DNA"/>
</dbReference>
<evidence type="ECO:0000256" key="4">
    <source>
        <dbReference type="ARBA" id="ARBA00022793"/>
    </source>
</evidence>
<organism evidence="14 16">
    <name type="scientific">Rhizophagus clarus</name>
    <dbReference type="NCBI Taxonomy" id="94130"/>
    <lineage>
        <taxon>Eukaryota</taxon>
        <taxon>Fungi</taxon>
        <taxon>Fungi incertae sedis</taxon>
        <taxon>Mucoromycota</taxon>
        <taxon>Glomeromycotina</taxon>
        <taxon>Glomeromycetes</taxon>
        <taxon>Glomerales</taxon>
        <taxon>Glomeraceae</taxon>
        <taxon>Rhizophagus</taxon>
    </lineage>
</organism>
<evidence type="ECO:0000256" key="10">
    <source>
        <dbReference type="ARBA" id="ARBA00023264"/>
    </source>
</evidence>
<evidence type="ECO:0000256" key="7">
    <source>
        <dbReference type="ARBA" id="ARBA00023136"/>
    </source>
</evidence>
<dbReference type="NCBIfam" id="TIGR00163">
    <property type="entry name" value="PS_decarb"/>
    <property type="match status" value="1"/>
</dbReference>
<protein>
    <recommendedName>
        <fullName evidence="12">Phosphatidylserine decarboxylase proenzyme 1, mitochondrial</fullName>
        <ecNumber evidence="12">4.1.1.65</ecNumber>
    </recommendedName>
    <component>
        <recommendedName>
            <fullName evidence="12">Phosphatidylserine decarboxylase 1 beta chain</fullName>
        </recommendedName>
    </component>
    <component>
        <recommendedName>
            <fullName evidence="12">Phosphatidylserine decarboxylase 1 alpha chain</fullName>
        </recommendedName>
    </component>
</protein>
<dbReference type="PANTHER" id="PTHR10067">
    <property type="entry name" value="PHOSPHATIDYLSERINE DECARBOXYLASE"/>
    <property type="match status" value="1"/>
</dbReference>
<evidence type="ECO:0000313" key="16">
    <source>
        <dbReference type="Proteomes" id="UP000247702"/>
    </source>
</evidence>
<comment type="pathway">
    <text evidence="12">Phospholipid metabolism; phosphatidylethanolamine biosynthesis; phosphatidylethanolamine from CDP-diacylglycerol: step 2/2.</text>
</comment>
<accession>A0A2Z6RPX8</accession>
<dbReference type="HAMAP" id="MF_03208">
    <property type="entry name" value="PS_decarb_PSD_B_type1_euk"/>
    <property type="match status" value="1"/>
</dbReference>
<dbReference type="STRING" id="94130.A0A2Z6RPX8"/>
<comment type="subcellular location">
    <molecule>Phosphatidylserine decarboxylase 1 beta chain</molecule>
    <subcellularLocation>
        <location evidence="12">Mitochondrion inner membrane</location>
        <topology evidence="12">Single-pass membrane protein</topology>
        <orientation evidence="12">Intermembrane side</orientation>
    </subcellularLocation>
</comment>
<keyword evidence="10 12" id="KW-1208">Phospholipid metabolism</keyword>
<comment type="subcellular location">
    <molecule>Phosphatidylserine decarboxylase 1 alpha chain</molecule>
    <subcellularLocation>
        <location evidence="12">Mitochondrion inner membrane</location>
        <topology evidence="12">Peripheral membrane protein</topology>
        <orientation evidence="12">Intermembrane side</orientation>
    </subcellularLocation>
    <text evidence="12">Anchored to the mitochondrial inner membrane through its interaction with the integral membrane beta chain.</text>
</comment>
<evidence type="ECO:0000256" key="11">
    <source>
        <dbReference type="ARBA" id="ARBA00023317"/>
    </source>
</evidence>
<evidence type="ECO:0000256" key="2">
    <source>
        <dbReference type="ARBA" id="ARBA00022516"/>
    </source>
</evidence>
<evidence type="ECO:0000256" key="5">
    <source>
        <dbReference type="ARBA" id="ARBA00022989"/>
    </source>
</evidence>
<keyword evidence="6 12" id="KW-0443">Lipid metabolism</keyword>
<comment type="caution">
    <text evidence="14">The sequence shown here is derived from an EMBL/GenBank/DDBJ whole genome shotgun (WGS) entry which is preliminary data.</text>
</comment>
<keyword evidence="12" id="KW-0865">Zymogen</keyword>
<dbReference type="Proteomes" id="UP000615446">
    <property type="component" value="Unassembled WGS sequence"/>
</dbReference>
<name>A0A2Z6RPX8_9GLOM</name>